<dbReference type="SUPFAM" id="SSF48317">
    <property type="entry name" value="Acid phosphatase/Vanadium-dependent haloperoxidase"/>
    <property type="match status" value="1"/>
</dbReference>
<dbReference type="InterPro" id="IPR024529">
    <property type="entry name" value="ECF_trnsprt_substrate-spec"/>
</dbReference>
<reference evidence="11 12" key="1">
    <citation type="submission" date="2011-06" db="EMBL/GenBank/DDBJ databases">
        <authorList>
            <person name="Harkins D.M."/>
            <person name="Madupu R."/>
            <person name="Durkin A.S."/>
            <person name="Torralba M."/>
            <person name="Methe B."/>
            <person name="Sutton G.G."/>
            <person name="Nelson K.E."/>
        </authorList>
    </citation>
    <scope>NUCLEOTIDE SEQUENCE [LARGE SCALE GENOMIC DNA]</scope>
    <source>
        <strain evidence="11 12">SK1060</strain>
    </source>
</reference>
<dbReference type="CDD" id="cd03392">
    <property type="entry name" value="PAP2_like_2"/>
    <property type="match status" value="1"/>
</dbReference>
<feature type="transmembrane region" description="Helical" evidence="9">
    <location>
        <begin position="159"/>
        <end position="178"/>
    </location>
</feature>
<dbReference type="InterPro" id="IPR036938">
    <property type="entry name" value="PAP2/HPO_sf"/>
</dbReference>
<keyword evidence="4" id="KW-1003">Cell membrane</keyword>
<evidence type="ECO:0000256" key="3">
    <source>
        <dbReference type="ARBA" id="ARBA00022448"/>
    </source>
</evidence>
<keyword evidence="11" id="KW-0238">DNA-binding</keyword>
<dbReference type="eggNOG" id="COG3695">
    <property type="taxonomic scope" value="Bacteria"/>
</dbReference>
<evidence type="ECO:0000256" key="8">
    <source>
        <dbReference type="ARBA" id="ARBA00023136"/>
    </source>
</evidence>
<dbReference type="AlphaFoldDB" id="F9P745"/>
<feature type="domain" description="Phosphatidic acid phosphatase type 2/haloperoxidase" evidence="10">
    <location>
        <begin position="272"/>
        <end position="383"/>
    </location>
</feature>
<dbReference type="Proteomes" id="UP000003287">
    <property type="component" value="Unassembled WGS sequence"/>
</dbReference>
<dbReference type="EC" id="2.1.1.63" evidence="11"/>
<gene>
    <name evidence="11" type="ORF">HMPREF1042_1692</name>
</gene>
<keyword evidence="11" id="KW-0489">Methyltransferase</keyword>
<keyword evidence="11" id="KW-0808">Transferase</keyword>
<dbReference type="PANTHER" id="PTHR38438">
    <property type="entry name" value="RIBOFLAVIN TRANSPORTER RIBU"/>
    <property type="match status" value="1"/>
</dbReference>
<feature type="transmembrane region" description="Helical" evidence="9">
    <location>
        <begin position="271"/>
        <end position="288"/>
    </location>
</feature>
<dbReference type="CDD" id="cd06445">
    <property type="entry name" value="ATase"/>
    <property type="match status" value="1"/>
</dbReference>
<feature type="transmembrane region" description="Helical" evidence="9">
    <location>
        <begin position="104"/>
        <end position="125"/>
    </location>
</feature>
<dbReference type="InterPro" id="IPR000326">
    <property type="entry name" value="PAP2/HPO"/>
</dbReference>
<feature type="transmembrane region" description="Helical" evidence="9">
    <location>
        <begin position="190"/>
        <end position="209"/>
    </location>
</feature>
<dbReference type="SMART" id="SM00014">
    <property type="entry name" value="acidPPc"/>
    <property type="match status" value="1"/>
</dbReference>
<evidence type="ECO:0000256" key="5">
    <source>
        <dbReference type="ARBA" id="ARBA00022692"/>
    </source>
</evidence>
<dbReference type="eggNOG" id="COG3601">
    <property type="taxonomic scope" value="Bacteria"/>
</dbReference>
<dbReference type="Pfam" id="PF01569">
    <property type="entry name" value="PAP2"/>
    <property type="match status" value="1"/>
</dbReference>
<evidence type="ECO:0000313" key="11">
    <source>
        <dbReference type="EMBL" id="EGV08439.1"/>
    </source>
</evidence>
<dbReference type="GO" id="GO:0003677">
    <property type="term" value="F:DNA binding"/>
    <property type="evidence" value="ECO:0007669"/>
    <property type="project" value="UniProtKB-KW"/>
</dbReference>
<dbReference type="InterPro" id="IPR025720">
    <property type="entry name" value="RibU"/>
</dbReference>
<keyword evidence="8 9" id="KW-0472">Membrane</keyword>
<dbReference type="InterPro" id="IPR014048">
    <property type="entry name" value="MethylDNA_cys_MeTrfase_DNA-bd"/>
</dbReference>
<evidence type="ECO:0000259" key="10">
    <source>
        <dbReference type="SMART" id="SM00014"/>
    </source>
</evidence>
<dbReference type="GO" id="GO:0032217">
    <property type="term" value="F:riboflavin transmembrane transporter activity"/>
    <property type="evidence" value="ECO:0007669"/>
    <property type="project" value="InterPro"/>
</dbReference>
<comment type="similarity">
    <text evidence="2">Belongs to the prokaryotic riboflavin transporter (P-RFT) (TC 2.A.87) family.</text>
</comment>
<feature type="transmembrane region" description="Helical" evidence="9">
    <location>
        <begin position="40"/>
        <end position="65"/>
    </location>
</feature>
<evidence type="ECO:0000256" key="7">
    <source>
        <dbReference type="ARBA" id="ARBA00022989"/>
    </source>
</evidence>
<organism evidence="11 12">
    <name type="scientific">Streptococcus constellatus subsp. pharyngis SK1060 = CCUG 46377</name>
    <dbReference type="NCBI Taxonomy" id="1035184"/>
    <lineage>
        <taxon>Bacteria</taxon>
        <taxon>Bacillati</taxon>
        <taxon>Bacillota</taxon>
        <taxon>Bacilli</taxon>
        <taxon>Lactobacillales</taxon>
        <taxon>Streptococcaceae</taxon>
        <taxon>Streptococcus</taxon>
        <taxon>Streptococcus anginosus group</taxon>
    </lineage>
</organism>
<dbReference type="InterPro" id="IPR036217">
    <property type="entry name" value="MethylDNA_cys_MeTrfase_DNAb"/>
</dbReference>
<feature type="transmembrane region" description="Helical" evidence="9">
    <location>
        <begin position="417"/>
        <end position="437"/>
    </location>
</feature>
<evidence type="ECO:0000313" key="12">
    <source>
        <dbReference type="Proteomes" id="UP000003287"/>
    </source>
</evidence>
<protein>
    <submittedName>
        <fullName evidence="11">Methylated-DNA-[protein]-cysteine S-methyltransferase, DNA-binding domain protein</fullName>
        <ecNumber evidence="11">2.1.1.63</ecNumber>
    </submittedName>
</protein>
<feature type="transmembrane region" description="Helical" evidence="9">
    <location>
        <begin position="308"/>
        <end position="329"/>
    </location>
</feature>
<keyword evidence="6" id="KW-0227">DNA damage</keyword>
<dbReference type="GO" id="GO:0005886">
    <property type="term" value="C:plasma membrane"/>
    <property type="evidence" value="ECO:0007669"/>
    <property type="project" value="UniProtKB-SubCell"/>
</dbReference>
<comment type="subcellular location">
    <subcellularLocation>
        <location evidence="1">Cell membrane</location>
        <topology evidence="1">Multi-pass membrane protein</topology>
    </subcellularLocation>
</comment>
<dbReference type="GO" id="GO:0003908">
    <property type="term" value="F:methylated-DNA-[protein]-cysteine S-methyltransferase activity"/>
    <property type="evidence" value="ECO:0007669"/>
    <property type="project" value="UniProtKB-EC"/>
</dbReference>
<dbReference type="Pfam" id="PF01035">
    <property type="entry name" value="DNA_binding_1"/>
    <property type="match status" value="1"/>
</dbReference>
<feature type="transmembrane region" description="Helical" evidence="9">
    <location>
        <begin position="77"/>
        <end position="98"/>
    </location>
</feature>
<proteinExistence type="inferred from homology"/>
<keyword evidence="7 9" id="KW-1133">Transmembrane helix</keyword>
<dbReference type="EMBL" id="AFUP01000004">
    <property type="protein sequence ID" value="EGV08439.1"/>
    <property type="molecule type" value="Genomic_DNA"/>
</dbReference>
<dbReference type="Gene3D" id="1.10.10.10">
    <property type="entry name" value="Winged helix-like DNA-binding domain superfamily/Winged helix DNA-binding domain"/>
    <property type="match status" value="1"/>
</dbReference>
<name>F9P745_STRCV</name>
<evidence type="ECO:0000256" key="9">
    <source>
        <dbReference type="SAM" id="Phobius"/>
    </source>
</evidence>
<dbReference type="Gene3D" id="1.20.144.10">
    <property type="entry name" value="Phosphatidic acid phosphatase type 2/haloperoxidase"/>
    <property type="match status" value="2"/>
</dbReference>
<feature type="transmembrane region" description="Helical" evidence="9">
    <location>
        <begin position="368"/>
        <end position="386"/>
    </location>
</feature>
<feature type="transmembrane region" description="Helical" evidence="9">
    <location>
        <begin position="7"/>
        <end position="28"/>
    </location>
</feature>
<accession>F9P745</accession>
<keyword evidence="5 9" id="KW-0812">Transmembrane</keyword>
<feature type="transmembrane region" description="Helical" evidence="9">
    <location>
        <begin position="237"/>
        <end position="264"/>
    </location>
</feature>
<dbReference type="Gene3D" id="1.10.1760.20">
    <property type="match status" value="1"/>
</dbReference>
<evidence type="ECO:0000256" key="6">
    <source>
        <dbReference type="ARBA" id="ARBA00022763"/>
    </source>
</evidence>
<feature type="transmembrane region" description="Helical" evidence="9">
    <location>
        <begin position="132"/>
        <end position="153"/>
    </location>
</feature>
<keyword evidence="3" id="KW-0813">Transport</keyword>
<dbReference type="InterPro" id="IPR036388">
    <property type="entry name" value="WH-like_DNA-bd_sf"/>
</dbReference>
<dbReference type="SUPFAM" id="SSF46767">
    <property type="entry name" value="Methylated DNA-protein cysteine methyltransferase, C-terminal domain"/>
    <property type="match status" value="1"/>
</dbReference>
<dbReference type="PANTHER" id="PTHR38438:SF1">
    <property type="entry name" value="RIBOFLAVIN TRANSPORTER RIBU"/>
    <property type="match status" value="1"/>
</dbReference>
<evidence type="ECO:0000256" key="2">
    <source>
        <dbReference type="ARBA" id="ARBA00005540"/>
    </source>
</evidence>
<evidence type="ECO:0000256" key="1">
    <source>
        <dbReference type="ARBA" id="ARBA00004651"/>
    </source>
</evidence>
<dbReference type="GO" id="GO:0006281">
    <property type="term" value="P:DNA repair"/>
    <property type="evidence" value="ECO:0007669"/>
    <property type="project" value="InterPro"/>
</dbReference>
<feature type="transmembrane region" description="Helical" evidence="9">
    <location>
        <begin position="341"/>
        <end position="362"/>
    </location>
</feature>
<dbReference type="eggNOG" id="COG0671">
    <property type="taxonomic scope" value="Bacteria"/>
</dbReference>
<evidence type="ECO:0000256" key="4">
    <source>
        <dbReference type="ARBA" id="ARBA00022475"/>
    </source>
</evidence>
<sequence>MTHTRKMAIIAILSAISFLLMFFDFPILPGASFLKLDFSILPILLGLVVLNLRGALSILLVRSVLKLLLNNQGVNTYIGLPMNIIAVAVFVIAFAFIWKKEQTIVRFLIASVVGTLGLTVAMLLLNYIYAIPLYAMFANFDISKILGVANYLFAMVIPFNLLEGVVFAIAFWVINLLLKPILIKYENKQTFLTKGSFALLLFVILGYVVKFHPNYLKGFDSLIQITLRGDLPHTLTLFFSSVTSLINTPVIMTWVAVLAGFFLYKKWWSEAILLIGNLALTGILVAFLKNIYQRSRPAIQHLVEEGGFSFPSGHALASTLIFGTLLIIVSQRIKSVQTKRILQSLMIVMIFIIMTSRVYLGVHYPTDVLGSFLLGLGILHVEFPYYDKLRFQWRFKGNKNSIATRKKMMRKVLNDKLVHQILSVVSCIPLGSVATYGQIAQLIGRERNARLVGRVLSQAGLYGKYPCHRVVNSAGRLAPAWEEQRHLLWAEGVTFKTNGCVDLKNTNGGQRILVKCKWNSEREFCFILWYNESYETL</sequence>
<dbReference type="Pfam" id="PF12822">
    <property type="entry name" value="ECF_trnsprt"/>
    <property type="match status" value="1"/>
</dbReference>
<dbReference type="GO" id="GO:0032259">
    <property type="term" value="P:methylation"/>
    <property type="evidence" value="ECO:0007669"/>
    <property type="project" value="UniProtKB-KW"/>
</dbReference>